<dbReference type="RefSeq" id="WP_241410295.1">
    <property type="nucleotide sequence ID" value="NZ_JAKZGO010000003.1"/>
</dbReference>
<proteinExistence type="predicted"/>
<evidence type="ECO:0000313" key="2">
    <source>
        <dbReference type="Proteomes" id="UP001165430"/>
    </source>
</evidence>
<name>A0ABS9V8J6_9BACT</name>
<evidence type="ECO:0000313" key="1">
    <source>
        <dbReference type="EMBL" id="MCH7412747.1"/>
    </source>
</evidence>
<organism evidence="1 2">
    <name type="scientific">Belliella alkalica</name>
    <dbReference type="NCBI Taxonomy" id="1730871"/>
    <lineage>
        <taxon>Bacteria</taxon>
        <taxon>Pseudomonadati</taxon>
        <taxon>Bacteroidota</taxon>
        <taxon>Cytophagia</taxon>
        <taxon>Cytophagales</taxon>
        <taxon>Cyclobacteriaceae</taxon>
        <taxon>Belliella</taxon>
    </lineage>
</organism>
<reference evidence="1" key="1">
    <citation type="submission" date="2022-03" db="EMBL/GenBank/DDBJ databases">
        <title>De novo assembled genomes of Belliella spp. (Cyclobacteriaceae) strains.</title>
        <authorList>
            <person name="Szabo A."/>
            <person name="Korponai K."/>
            <person name="Felfoldi T."/>
        </authorList>
    </citation>
    <scope>NUCLEOTIDE SEQUENCE</scope>
    <source>
        <strain evidence="1">DSM 111903</strain>
    </source>
</reference>
<protein>
    <recommendedName>
        <fullName evidence="3">Secreted protein</fullName>
    </recommendedName>
</protein>
<comment type="caution">
    <text evidence="1">The sequence shown here is derived from an EMBL/GenBank/DDBJ whole genome shotgun (WGS) entry which is preliminary data.</text>
</comment>
<evidence type="ECO:0008006" key="3">
    <source>
        <dbReference type="Google" id="ProtNLM"/>
    </source>
</evidence>
<keyword evidence="2" id="KW-1185">Reference proteome</keyword>
<dbReference type="Proteomes" id="UP001165430">
    <property type="component" value="Unassembled WGS sequence"/>
</dbReference>
<dbReference type="EMBL" id="JAKZGO010000003">
    <property type="protein sequence ID" value="MCH7412747.1"/>
    <property type="molecule type" value="Genomic_DNA"/>
</dbReference>
<sequence>MVASVMTMGVGLVQPVNLEAQTTGGGSSYSAAGFEFPCTRIWCQSTWSMSACGLGEVTSQVCNTSASQRFRVV</sequence>
<gene>
    <name evidence="1" type="ORF">MM213_04565</name>
</gene>
<accession>A0ABS9V8J6</accession>